<dbReference type="InterPro" id="IPR011990">
    <property type="entry name" value="TPR-like_helical_dom_sf"/>
</dbReference>
<dbReference type="InterPro" id="IPR036388">
    <property type="entry name" value="WH-like_DNA-bd_sf"/>
</dbReference>
<dbReference type="PRINTS" id="PR00364">
    <property type="entry name" value="DISEASERSIST"/>
</dbReference>
<dbReference type="Proteomes" id="UP001597478">
    <property type="component" value="Unassembled WGS sequence"/>
</dbReference>
<dbReference type="Gene3D" id="1.25.40.10">
    <property type="entry name" value="Tetratricopeptide repeat domain"/>
    <property type="match status" value="1"/>
</dbReference>
<dbReference type="InterPro" id="IPR000792">
    <property type="entry name" value="Tscrpt_reg_LuxR_C"/>
</dbReference>
<dbReference type="Pfam" id="PF25872">
    <property type="entry name" value="HTH_77"/>
    <property type="match status" value="1"/>
</dbReference>
<dbReference type="CDD" id="cd06170">
    <property type="entry name" value="LuxR_C_like"/>
    <property type="match status" value="1"/>
</dbReference>
<accession>A0ABW5W422</accession>
<dbReference type="Pfam" id="PF00931">
    <property type="entry name" value="NB-ARC"/>
    <property type="match status" value="1"/>
</dbReference>
<dbReference type="Gene3D" id="3.40.50.300">
    <property type="entry name" value="P-loop containing nucleotide triphosphate hydrolases"/>
    <property type="match status" value="1"/>
</dbReference>
<dbReference type="Gene3D" id="1.10.10.10">
    <property type="entry name" value="Winged helix-like DNA-binding domain superfamily/Winged helix DNA-binding domain"/>
    <property type="match status" value="1"/>
</dbReference>
<dbReference type="SUPFAM" id="SSF52540">
    <property type="entry name" value="P-loop containing nucleoside triphosphate hydrolases"/>
    <property type="match status" value="1"/>
</dbReference>
<evidence type="ECO:0000313" key="2">
    <source>
        <dbReference type="EMBL" id="MFD2798270.1"/>
    </source>
</evidence>
<dbReference type="EMBL" id="JBHUOF010000003">
    <property type="protein sequence ID" value="MFD2798270.1"/>
    <property type="molecule type" value="Genomic_DNA"/>
</dbReference>
<dbReference type="GO" id="GO:0005524">
    <property type="term" value="F:ATP binding"/>
    <property type="evidence" value="ECO:0007669"/>
    <property type="project" value="UniProtKB-KW"/>
</dbReference>
<feature type="domain" description="HTH luxR-type" evidence="1">
    <location>
        <begin position="692"/>
        <end position="757"/>
    </location>
</feature>
<dbReference type="PANTHER" id="PTHR47691">
    <property type="entry name" value="REGULATOR-RELATED"/>
    <property type="match status" value="1"/>
</dbReference>
<keyword evidence="3" id="KW-1185">Reference proteome</keyword>
<dbReference type="SUPFAM" id="SSF46894">
    <property type="entry name" value="C-terminal effector domain of the bipartite response regulators"/>
    <property type="match status" value="1"/>
</dbReference>
<evidence type="ECO:0000259" key="1">
    <source>
        <dbReference type="PROSITE" id="PS50043"/>
    </source>
</evidence>
<dbReference type="SMART" id="SM00421">
    <property type="entry name" value="HTH_LUXR"/>
    <property type="match status" value="1"/>
</dbReference>
<reference evidence="3" key="1">
    <citation type="journal article" date="2019" name="Int. J. Syst. Evol. Microbiol.">
        <title>The Global Catalogue of Microorganisms (GCM) 10K type strain sequencing project: providing services to taxonomists for standard genome sequencing and annotation.</title>
        <authorList>
            <consortium name="The Broad Institute Genomics Platform"/>
            <consortium name="The Broad Institute Genome Sequencing Center for Infectious Disease"/>
            <person name="Wu L."/>
            <person name="Ma J."/>
        </authorList>
    </citation>
    <scope>NUCLEOTIDE SEQUENCE [LARGE SCALE GENOMIC DNA]</scope>
    <source>
        <strain evidence="3">IBRC-M 10906</strain>
    </source>
</reference>
<keyword evidence="2" id="KW-0547">Nucleotide-binding</keyword>
<dbReference type="SUPFAM" id="SSF48452">
    <property type="entry name" value="TPR-like"/>
    <property type="match status" value="1"/>
</dbReference>
<protein>
    <submittedName>
        <fullName evidence="2">ATP-binding protein</fullName>
    </submittedName>
</protein>
<evidence type="ECO:0000313" key="3">
    <source>
        <dbReference type="Proteomes" id="UP001597478"/>
    </source>
</evidence>
<comment type="caution">
    <text evidence="2">The sequence shown here is derived from an EMBL/GenBank/DDBJ whole genome shotgun (WGS) entry which is preliminary data.</text>
</comment>
<name>A0ABW5W422_9PSEU</name>
<sequence length="772" mass="84904">MSARSAGNLPAELTSFVGRRTELIQVKGLLASARLVTLTGMGGIGKTRLARRLASEVRRTFPDGVWLVELADLHQGGLLPQTVSAALGIRDESSDPVGTLIDHLRSRRCLIVLDNCEHLTEPCAALIGQVLQAAPWVKVVATSRHVLGVEGEQIFPVASLTHEAADDGPSEAMELFEERASSADPNFRIDAGNRATVAAICRRLEGLPLAVELAAANVRTFPPEEILDRLQEPELLTASEQTRPSRHHTLRTAVEWSYRLCTRQEQRTWEQLSVFSGGFTVDAAQDVCTTRDDASTVTNALRGLVDKSVLRRVDGPGEPRARYRMLEPVRQFAAEKLAATPDVDEVRRRHRDYFLALARRSVHDYCSSRDVEWYATTRREHPNIRQALAFSLSDPKEPDLAIEMATLLRPFWEQAGSVLEGYRWLRRALEHATDPTPQRASGLASASILGFLLGDDETARQLRVEHLELADHLGWDEPHTTALFASALEAFADGNVDTAFDEAERAVRQGLRHGDTGATAEAMALSALYAFILQSEQAEETATRFLTYAESQGAHLLKAIALYPLGAVRWLKGDVPAARSAMREAIKLYQLFDHPGMVAVCVEGLAWSAARTEADLAAKLLGAARSIWKYSQMRLAEKAVQQVGQGVENRLRQELGDLAFEQQYSAGQELSFADAITLALGDPKQAGRNRKAPVPDAGLTRRERQVAALVAAGLTNKEIAAKLVISHRTADAHIEHIRAKLGVRSRTQIARWFSEHADAGRSDEPAHREAAR</sequence>
<dbReference type="PANTHER" id="PTHR47691:SF3">
    <property type="entry name" value="HTH-TYPE TRANSCRIPTIONAL REGULATOR RV0890C-RELATED"/>
    <property type="match status" value="1"/>
</dbReference>
<dbReference type="PRINTS" id="PR00038">
    <property type="entry name" value="HTHLUXR"/>
</dbReference>
<dbReference type="InterPro" id="IPR016032">
    <property type="entry name" value="Sig_transdc_resp-reg_C-effctor"/>
</dbReference>
<keyword evidence="2" id="KW-0067">ATP-binding</keyword>
<proteinExistence type="predicted"/>
<gene>
    <name evidence="2" type="ORF">ACFS2C_02555</name>
</gene>
<dbReference type="InterPro" id="IPR002182">
    <property type="entry name" value="NB-ARC"/>
</dbReference>
<dbReference type="Pfam" id="PF00196">
    <property type="entry name" value="GerE"/>
    <property type="match status" value="1"/>
</dbReference>
<dbReference type="InterPro" id="IPR058852">
    <property type="entry name" value="HTH_77"/>
</dbReference>
<organism evidence="2 3">
    <name type="scientific">Prauserella oleivorans</name>
    <dbReference type="NCBI Taxonomy" id="1478153"/>
    <lineage>
        <taxon>Bacteria</taxon>
        <taxon>Bacillati</taxon>
        <taxon>Actinomycetota</taxon>
        <taxon>Actinomycetes</taxon>
        <taxon>Pseudonocardiales</taxon>
        <taxon>Pseudonocardiaceae</taxon>
        <taxon>Prauserella</taxon>
    </lineage>
</organism>
<dbReference type="PROSITE" id="PS50043">
    <property type="entry name" value="HTH_LUXR_2"/>
    <property type="match status" value="1"/>
</dbReference>
<dbReference type="RefSeq" id="WP_377383709.1">
    <property type="nucleotide sequence ID" value="NZ_JBHSAN010000001.1"/>
</dbReference>
<dbReference type="InterPro" id="IPR027417">
    <property type="entry name" value="P-loop_NTPase"/>
</dbReference>